<dbReference type="Gene3D" id="3.40.720.10">
    <property type="entry name" value="Alkaline Phosphatase, subunit A"/>
    <property type="match status" value="1"/>
</dbReference>
<keyword evidence="7" id="KW-0479">Metal-binding</keyword>
<evidence type="ECO:0000256" key="4">
    <source>
        <dbReference type="ARBA" id="ARBA00022989"/>
    </source>
</evidence>
<dbReference type="GO" id="GO:0016740">
    <property type="term" value="F:transferase activity"/>
    <property type="evidence" value="ECO:0007669"/>
    <property type="project" value="UniProtKB-KW"/>
</dbReference>
<dbReference type="Pfam" id="PF00884">
    <property type="entry name" value="Sulfatase"/>
    <property type="match status" value="1"/>
</dbReference>
<feature type="transmembrane region" description="Helical" evidence="9">
    <location>
        <begin position="175"/>
        <end position="196"/>
    </location>
</feature>
<dbReference type="GO" id="GO:0046872">
    <property type="term" value="F:metal ion binding"/>
    <property type="evidence" value="ECO:0007669"/>
    <property type="project" value="UniProtKB-KW"/>
</dbReference>
<dbReference type="PANTHER" id="PTHR47371:SF3">
    <property type="entry name" value="PHOSPHOGLYCEROL TRANSFERASE I"/>
    <property type="match status" value="1"/>
</dbReference>
<evidence type="ECO:0000256" key="9">
    <source>
        <dbReference type="SAM" id="Phobius"/>
    </source>
</evidence>
<evidence type="ECO:0000256" key="8">
    <source>
        <dbReference type="PIRSR" id="PIRSR005091-3"/>
    </source>
</evidence>
<dbReference type="GO" id="GO:0016787">
    <property type="term" value="F:hydrolase activity"/>
    <property type="evidence" value="ECO:0007669"/>
    <property type="project" value="UniProtKB-KW"/>
</dbReference>
<keyword evidence="5 9" id="KW-0472">Membrane</keyword>
<feature type="binding site" evidence="8">
    <location>
        <position position="277"/>
    </location>
    <ligand>
        <name>Mn(2+)</name>
        <dbReference type="ChEBI" id="CHEBI:29035"/>
    </ligand>
</feature>
<dbReference type="PANTHER" id="PTHR47371">
    <property type="entry name" value="LIPOTEICHOIC ACID SYNTHASE"/>
    <property type="match status" value="1"/>
</dbReference>
<feature type="binding site" evidence="7">
    <location>
        <position position="432"/>
    </location>
    <ligand>
        <name>substrate</name>
    </ligand>
</feature>
<dbReference type="Proteomes" id="UP000323653">
    <property type="component" value="Chromosome"/>
</dbReference>
<feature type="transmembrane region" description="Helical" evidence="9">
    <location>
        <begin position="12"/>
        <end position="31"/>
    </location>
</feature>
<dbReference type="Gene3D" id="3.30.1120.80">
    <property type="match status" value="1"/>
</dbReference>
<keyword evidence="11" id="KW-0378">Hydrolase</keyword>
<keyword evidence="2" id="KW-1003">Cell membrane</keyword>
<dbReference type="AlphaFoldDB" id="A0A5C0VJ11"/>
<evidence type="ECO:0000256" key="5">
    <source>
        <dbReference type="ARBA" id="ARBA00023136"/>
    </source>
</evidence>
<dbReference type="KEGG" id="pej:FYC62_04380"/>
<feature type="binding site" evidence="8">
    <location>
        <position position="487"/>
    </location>
    <ligand>
        <name>Mn(2+)</name>
        <dbReference type="ChEBI" id="CHEBI:29035"/>
    </ligand>
</feature>
<dbReference type="CDD" id="cd16015">
    <property type="entry name" value="LTA_synthase"/>
    <property type="match status" value="1"/>
</dbReference>
<dbReference type="EMBL" id="CP043329">
    <property type="protein sequence ID" value="QEK50994.1"/>
    <property type="molecule type" value="Genomic_DNA"/>
</dbReference>
<feature type="domain" description="Sulfatase N-terminal" evidence="10">
    <location>
        <begin position="269"/>
        <end position="541"/>
    </location>
</feature>
<evidence type="ECO:0000256" key="6">
    <source>
        <dbReference type="PIRSR" id="PIRSR005091-1"/>
    </source>
</evidence>
<proteinExistence type="predicted"/>
<evidence type="ECO:0000256" key="1">
    <source>
        <dbReference type="ARBA" id="ARBA00004651"/>
    </source>
</evidence>
<reference evidence="11 12" key="1">
    <citation type="submission" date="2019-08" db="EMBL/GenBank/DDBJ databases">
        <title>Pedobacter sp. nov., isolated from Han river, South Korea.</title>
        <authorList>
            <person name="Lee D.-H."/>
            <person name="Kim Y.-S."/>
            <person name="Hwang E.-M."/>
            <person name="Le Tran T.C."/>
            <person name="Cha C.-J."/>
        </authorList>
    </citation>
    <scope>NUCLEOTIDE SEQUENCE [LARGE SCALE GENOMIC DNA]</scope>
    <source>
        <strain evidence="11 12">CJ43</strain>
    </source>
</reference>
<evidence type="ECO:0000313" key="12">
    <source>
        <dbReference type="Proteomes" id="UP000323653"/>
    </source>
</evidence>
<dbReference type="InterPro" id="IPR000917">
    <property type="entry name" value="Sulfatase_N"/>
</dbReference>
<dbReference type="PIRSF" id="PIRSF005091">
    <property type="entry name" value="Mmb_sulf_HI1246"/>
    <property type="match status" value="1"/>
</dbReference>
<evidence type="ECO:0000256" key="2">
    <source>
        <dbReference type="ARBA" id="ARBA00022475"/>
    </source>
</evidence>
<dbReference type="InterPro" id="IPR050448">
    <property type="entry name" value="OpgB/LTA_synthase_biosynth"/>
</dbReference>
<dbReference type="InterPro" id="IPR012160">
    <property type="entry name" value="LtaS-like"/>
</dbReference>
<gene>
    <name evidence="11" type="ORF">FYC62_04380</name>
</gene>
<keyword evidence="11" id="KW-0808">Transferase</keyword>
<sequence>MLKSLSFFIRYFLFWIAFFLVNRMVFFGWNIERLDDVSNDEIFLSFLYGMHMDASMAGYLSVIPFILFIISWLIPKIPLQGKIILNYTFVFTFLTAVITAVDFNIYTEWGTKINARAVDFLFESPSEAMASAASSPLFSSLFIVFALSMFGFYLSNKIIFKQDPDLDKSYFLVKFPMALLILGLTFLAIRGGWGIAPMNPSKVYFSEKPILNHAAINTDWLLLSNYLKKADKKNPYQYLDKTQQDAILKELYPETDTTNTIKILNVKKPNIVLIILESFTADVVHELGGEQGITPAFSTLTKEGLLFSHIYSSGDRTDKGLIAILSGFPSQAIRSIIKENDKQEKLPSLIKSFGQAGYKTSFFYGGDTEFSNFKSYLISSQVHKLEDASDYNSEDLTSKWGAYDEVTFKKQVQFLNHESEPFFSTLLTLSNHEPFELPREGAFGKQTIEDKFRSTSHYTAECLLNFVEEAKKEAWYANTLFVVVADHGHRLPKNIYESFMTERYHIPLLVFGGALKAPYKGKVVDKIGNQTDIAATLLGQLSLQAQAYKYSNNLLNTATKGFSFYNWDNGFGIVEDKQAISYDPISQTIIYQKPKTTSPEKQEALLLKAKAMMQSVYQDYLDY</sequence>
<feature type="active site" evidence="6">
    <location>
        <position position="317"/>
    </location>
</feature>
<dbReference type="GO" id="GO:0005886">
    <property type="term" value="C:plasma membrane"/>
    <property type="evidence" value="ECO:0007669"/>
    <property type="project" value="UniProtKB-SubCell"/>
</dbReference>
<comment type="subcellular location">
    <subcellularLocation>
        <location evidence="1">Cell membrane</location>
        <topology evidence="1">Multi-pass membrane protein</topology>
    </subcellularLocation>
</comment>
<feature type="binding site" evidence="8">
    <location>
        <position position="486"/>
    </location>
    <ligand>
        <name>Mn(2+)</name>
        <dbReference type="ChEBI" id="CHEBI:29035"/>
    </ligand>
</feature>
<keyword evidence="7" id="KW-0464">Manganese</keyword>
<organism evidence="11 12">
    <name type="scientific">Pedobacter aquae</name>
    <dbReference type="NCBI Taxonomy" id="2605747"/>
    <lineage>
        <taxon>Bacteria</taxon>
        <taxon>Pseudomonadati</taxon>
        <taxon>Bacteroidota</taxon>
        <taxon>Sphingobacteriia</taxon>
        <taxon>Sphingobacteriales</taxon>
        <taxon>Sphingobacteriaceae</taxon>
        <taxon>Pedobacter</taxon>
    </lineage>
</organism>
<name>A0A5C0VJ11_9SPHI</name>
<feature type="transmembrane region" description="Helical" evidence="9">
    <location>
        <begin position="87"/>
        <end position="106"/>
    </location>
</feature>
<protein>
    <submittedName>
        <fullName evidence="11">Sulfatase-like hydrolase/transferase</fullName>
    </submittedName>
</protein>
<feature type="transmembrane region" description="Helical" evidence="9">
    <location>
        <begin position="56"/>
        <end position="75"/>
    </location>
</feature>
<dbReference type="RefSeq" id="WP_039453159.1">
    <property type="nucleotide sequence ID" value="NZ_CP043329.1"/>
</dbReference>
<keyword evidence="4 9" id="KW-1133">Transmembrane helix</keyword>
<feature type="transmembrane region" description="Helical" evidence="9">
    <location>
        <begin position="137"/>
        <end position="154"/>
    </location>
</feature>
<feature type="binding site" evidence="8">
    <location>
        <position position="317"/>
    </location>
    <ligand>
        <name>Mn(2+)</name>
        <dbReference type="ChEBI" id="CHEBI:29035"/>
    </ligand>
</feature>
<keyword evidence="12" id="KW-1185">Reference proteome</keyword>
<evidence type="ECO:0000256" key="7">
    <source>
        <dbReference type="PIRSR" id="PIRSR005091-2"/>
    </source>
</evidence>
<dbReference type="SUPFAM" id="SSF53649">
    <property type="entry name" value="Alkaline phosphatase-like"/>
    <property type="match status" value="1"/>
</dbReference>
<evidence type="ECO:0000313" key="11">
    <source>
        <dbReference type="EMBL" id="QEK50994.1"/>
    </source>
</evidence>
<keyword evidence="3 9" id="KW-0812">Transmembrane</keyword>
<evidence type="ECO:0000259" key="10">
    <source>
        <dbReference type="Pfam" id="PF00884"/>
    </source>
</evidence>
<accession>A0A5C0VJ11</accession>
<dbReference type="InterPro" id="IPR017850">
    <property type="entry name" value="Alkaline_phosphatase_core_sf"/>
</dbReference>
<evidence type="ECO:0000256" key="3">
    <source>
        <dbReference type="ARBA" id="ARBA00022692"/>
    </source>
</evidence>